<protein>
    <submittedName>
        <fullName evidence="7">TerC family protein</fullName>
    </submittedName>
</protein>
<proteinExistence type="inferred from homology"/>
<organism evidence="7 8">
    <name type="scientific">Devosia albogilva</name>
    <dbReference type="NCBI Taxonomy" id="429726"/>
    <lineage>
        <taxon>Bacteria</taxon>
        <taxon>Pseudomonadati</taxon>
        <taxon>Pseudomonadota</taxon>
        <taxon>Alphaproteobacteria</taxon>
        <taxon>Hyphomicrobiales</taxon>
        <taxon>Devosiaceae</taxon>
        <taxon>Devosia</taxon>
    </lineage>
</organism>
<dbReference type="InterPro" id="IPR005496">
    <property type="entry name" value="Integral_membrane_TerC"/>
</dbReference>
<keyword evidence="3 6" id="KW-0812">Transmembrane</keyword>
<dbReference type="PANTHER" id="PTHR30238:SF4">
    <property type="entry name" value="SLL1022 PROTEIN"/>
    <property type="match status" value="1"/>
</dbReference>
<evidence type="ECO:0000256" key="6">
    <source>
        <dbReference type="SAM" id="Phobius"/>
    </source>
</evidence>
<dbReference type="Pfam" id="PF03741">
    <property type="entry name" value="TerC"/>
    <property type="match status" value="1"/>
</dbReference>
<dbReference type="Proteomes" id="UP001597521">
    <property type="component" value="Unassembled WGS sequence"/>
</dbReference>
<comment type="similarity">
    <text evidence="2">Belongs to the TerC family.</text>
</comment>
<evidence type="ECO:0000256" key="5">
    <source>
        <dbReference type="ARBA" id="ARBA00023136"/>
    </source>
</evidence>
<evidence type="ECO:0000256" key="1">
    <source>
        <dbReference type="ARBA" id="ARBA00004141"/>
    </source>
</evidence>
<reference evidence="8" key="1">
    <citation type="journal article" date="2019" name="Int. J. Syst. Evol. Microbiol.">
        <title>The Global Catalogue of Microorganisms (GCM) 10K type strain sequencing project: providing services to taxonomists for standard genome sequencing and annotation.</title>
        <authorList>
            <consortium name="The Broad Institute Genomics Platform"/>
            <consortium name="The Broad Institute Genome Sequencing Center for Infectious Disease"/>
            <person name="Wu L."/>
            <person name="Ma J."/>
        </authorList>
    </citation>
    <scope>NUCLEOTIDE SEQUENCE [LARGE SCALE GENOMIC DNA]</scope>
    <source>
        <strain evidence="8">CCM 7427</strain>
    </source>
</reference>
<dbReference type="RefSeq" id="WP_386831364.1">
    <property type="nucleotide sequence ID" value="NZ_JBHUNP010000001.1"/>
</dbReference>
<comment type="subcellular location">
    <subcellularLocation>
        <location evidence="1">Membrane</location>
        <topology evidence="1">Multi-pass membrane protein</topology>
    </subcellularLocation>
</comment>
<keyword evidence="5 6" id="KW-0472">Membrane</keyword>
<evidence type="ECO:0000256" key="3">
    <source>
        <dbReference type="ARBA" id="ARBA00022692"/>
    </source>
</evidence>
<evidence type="ECO:0000256" key="2">
    <source>
        <dbReference type="ARBA" id="ARBA00007511"/>
    </source>
</evidence>
<feature type="transmembrane region" description="Helical" evidence="6">
    <location>
        <begin position="69"/>
        <end position="87"/>
    </location>
</feature>
<dbReference type="NCBIfam" id="TIGR03717">
    <property type="entry name" value="R_switched_YjbE"/>
    <property type="match status" value="1"/>
</dbReference>
<evidence type="ECO:0000256" key="4">
    <source>
        <dbReference type="ARBA" id="ARBA00022989"/>
    </source>
</evidence>
<dbReference type="InterPro" id="IPR022301">
    <property type="entry name" value="Integral_membrane_YjbE"/>
</dbReference>
<feature type="transmembrane region" description="Helical" evidence="6">
    <location>
        <begin position="12"/>
        <end position="33"/>
    </location>
</feature>
<feature type="transmembrane region" description="Helical" evidence="6">
    <location>
        <begin position="159"/>
        <end position="180"/>
    </location>
</feature>
<feature type="transmembrane region" description="Helical" evidence="6">
    <location>
        <begin position="45"/>
        <end position="63"/>
    </location>
</feature>
<feature type="transmembrane region" description="Helical" evidence="6">
    <location>
        <begin position="187"/>
        <end position="205"/>
    </location>
</feature>
<evidence type="ECO:0000313" key="8">
    <source>
        <dbReference type="Proteomes" id="UP001597521"/>
    </source>
</evidence>
<accession>A0ABW5QFP1</accession>
<name>A0ABW5QFP1_9HYPH</name>
<evidence type="ECO:0000313" key="7">
    <source>
        <dbReference type="EMBL" id="MFD2646607.1"/>
    </source>
</evidence>
<gene>
    <name evidence="7" type="ORF">ACFSX5_02225</name>
</gene>
<keyword evidence="4 6" id="KW-1133">Transmembrane helix</keyword>
<keyword evidence="8" id="KW-1185">Reference proteome</keyword>
<dbReference type="EMBL" id="JBHUNP010000001">
    <property type="protein sequence ID" value="MFD2646607.1"/>
    <property type="molecule type" value="Genomic_DNA"/>
</dbReference>
<comment type="caution">
    <text evidence="7">The sequence shown here is derived from an EMBL/GenBank/DDBJ whole genome shotgun (WGS) entry which is preliminary data.</text>
</comment>
<sequence length="233" mass="24626">MFGLDPSFLSSLLQVILIDLVLAGDNAVVIGLAAAGLPGDLRRRAILIGIIAATLLRIGFALITTQLLSLGGGLLIAGGVLLLWVCWKMYRELTVPQDEEHEATEALANADLNADGTVAGKAPRKTLRQAVTQIIIADVSMSLDNVLAVAGAAQHHFEALIFGLALSVVLMGVAATFIARLLHRFRWIAWIGLLIILFVAVRMVLEGAGAFVDIPAIPFLYTPHEVGAAAAAH</sequence>
<dbReference type="PANTHER" id="PTHR30238">
    <property type="entry name" value="MEMBRANE BOUND PREDICTED REDOX MODULATOR"/>
    <property type="match status" value="1"/>
</dbReference>